<dbReference type="AlphaFoldDB" id="A0A8H8RPX4"/>
<feature type="region of interest" description="Disordered" evidence="1">
    <location>
        <begin position="351"/>
        <end position="370"/>
    </location>
</feature>
<feature type="compositionally biased region" description="Basic residues" evidence="1">
    <location>
        <begin position="353"/>
        <end position="366"/>
    </location>
</feature>
<dbReference type="EMBL" id="QGMI01000710">
    <property type="protein sequence ID" value="TVY37433.1"/>
    <property type="molecule type" value="Genomic_DNA"/>
</dbReference>
<dbReference type="Proteomes" id="UP000443090">
    <property type="component" value="Unassembled WGS sequence"/>
</dbReference>
<feature type="region of interest" description="Disordered" evidence="1">
    <location>
        <begin position="548"/>
        <end position="601"/>
    </location>
</feature>
<feature type="compositionally biased region" description="Low complexity" evidence="1">
    <location>
        <begin position="558"/>
        <end position="570"/>
    </location>
</feature>
<feature type="compositionally biased region" description="Basic and acidic residues" evidence="1">
    <location>
        <begin position="864"/>
        <end position="874"/>
    </location>
</feature>
<organism evidence="3 4">
    <name type="scientific">Lachnellula occidentalis</name>
    <dbReference type="NCBI Taxonomy" id="215460"/>
    <lineage>
        <taxon>Eukaryota</taxon>
        <taxon>Fungi</taxon>
        <taxon>Dikarya</taxon>
        <taxon>Ascomycota</taxon>
        <taxon>Pezizomycotina</taxon>
        <taxon>Leotiomycetes</taxon>
        <taxon>Helotiales</taxon>
        <taxon>Lachnaceae</taxon>
        <taxon>Lachnellula</taxon>
    </lineage>
</organism>
<feature type="compositionally biased region" description="Low complexity" evidence="1">
    <location>
        <begin position="498"/>
        <end position="510"/>
    </location>
</feature>
<feature type="compositionally biased region" description="Polar residues" evidence="1">
    <location>
        <begin position="13"/>
        <end position="41"/>
    </location>
</feature>
<gene>
    <name evidence="3" type="ORF">LOCC1_G007360</name>
</gene>
<feature type="region of interest" description="Disordered" evidence="1">
    <location>
        <begin position="703"/>
        <end position="742"/>
    </location>
</feature>
<dbReference type="InterPro" id="IPR042511">
    <property type="entry name" value="Sld3"/>
</dbReference>
<dbReference type="Gene3D" id="1.20.58.2130">
    <property type="match status" value="1"/>
</dbReference>
<sequence>MSSRDELPGSDASAKTLTRSGSGILTPVSDNYPTLSDSTFLGSKKRKRDGNSMEDLLEDRFVVKPYPSAVFVKPRTLQPLILLPRAYLPLASLDLTSSTSALPQSRLFEAHVKILELEERMGSQPMVLIARLDDGRTLYAVEREDRGLYVICRLGSWVDLHQLKEAAIVSKQELPEGLERRNSIRHNSPAPLITPESSKYSKKKRLAIEAIQSMVKRPSTGLLTESQLATAELEPIFDTQPAESTVEQPPIDDPVTRTAAELFDSVRTQYLEALYISKASLAYFAKGPLSRTRAAFHLDYDSTLDMNDHVAFLESLVMSTTLIDKKYRDGVPECVSLIDIQDHSVDEAIKAASKPKKRKTNKKVKPGKNGLYPTEDTLIRRWWSNYDDELESGAPGTSKDEMTKSRIAQLRIRETQLQIIVILEVLALQPLATGSDDVDSGLPSGHPKSNIVEGKEKNTNAKKPDHFAMLIDVHIDRLCIWQSIQLESMKAPSGESQNSTGELGNSTGSSTNGDSILRDFCVEVIAPFFSARLPDRCAVINRKLGGPVAFSPPKPRLSKSSSFSGPSRPGAATKRPVPAKPRRSLHRVLTDDRERRSVSRGPERAISLMRSATMPTIPGLKREASEAPSLSGIPFAESQTLAANRGGVLNSKRFSRREVDLGSLAPDWNSKAKKKASIEAELKQAISALKKPNRELAGKDLVETAEQRSTSASHSRKSKKPIRNPLFQGVQISATPKANRSTNVFAKSQPQEFPRYDEVPQQYIAPSPSMSVVPQSVSRPSRESLQLRNPLFSSVPATPTRRPLSASSAQREGFLGINNTDQASFPPSSPLHMRRSSAQLFIVHDSAVKRPTEFSTAQGIQETPVKKRPEDKLQHSHPAPSPGGNKENTGVKVGVVDDGSKSSGGRQEESIYKALGWDDDIDDLA</sequence>
<feature type="region of interest" description="Disordered" evidence="1">
    <location>
        <begin position="436"/>
        <end position="459"/>
    </location>
</feature>
<evidence type="ECO:0000259" key="2">
    <source>
        <dbReference type="Pfam" id="PF08639"/>
    </source>
</evidence>
<dbReference type="OrthoDB" id="5395343at2759"/>
<name>A0A8H8RPX4_9HELO</name>
<feature type="compositionally biased region" description="Basic and acidic residues" evidence="1">
    <location>
        <begin position="588"/>
        <end position="601"/>
    </location>
</feature>
<feature type="region of interest" description="Disordered" evidence="1">
    <location>
        <begin position="491"/>
        <end position="510"/>
    </location>
</feature>
<evidence type="ECO:0000313" key="4">
    <source>
        <dbReference type="Proteomes" id="UP000443090"/>
    </source>
</evidence>
<proteinExistence type="predicted"/>
<protein>
    <recommendedName>
        <fullName evidence="2">DNA replication regulator Sld3 C-terminal domain-containing protein</fullName>
    </recommendedName>
</protein>
<feature type="compositionally biased region" description="Low complexity" evidence="1">
    <location>
        <begin position="890"/>
        <end position="905"/>
    </location>
</feature>
<dbReference type="PANTHER" id="PTHR28067:SF1">
    <property type="entry name" value="DNA REPLICATION REGULATOR SLD3"/>
    <property type="match status" value="1"/>
</dbReference>
<dbReference type="InterPro" id="IPR013948">
    <property type="entry name" value="DNA_replication_reg_Sld3_C"/>
</dbReference>
<evidence type="ECO:0000256" key="1">
    <source>
        <dbReference type="SAM" id="MobiDB-lite"/>
    </source>
</evidence>
<feature type="region of interest" description="Disordered" evidence="1">
    <location>
        <begin position="851"/>
        <end position="925"/>
    </location>
</feature>
<feature type="compositionally biased region" description="Polar residues" evidence="1">
    <location>
        <begin position="730"/>
        <end position="742"/>
    </location>
</feature>
<accession>A0A8H8RPX4</accession>
<reference evidence="3 4" key="1">
    <citation type="submission" date="2018-05" db="EMBL/GenBank/DDBJ databases">
        <title>Genome sequencing and assembly of the regulated plant pathogen Lachnellula willkommii and related sister species for the development of diagnostic species identification markers.</title>
        <authorList>
            <person name="Giroux E."/>
            <person name="Bilodeau G."/>
        </authorList>
    </citation>
    <scope>NUCLEOTIDE SEQUENCE [LARGE SCALE GENOMIC DNA]</scope>
    <source>
        <strain evidence="3 4">CBS 160.35</strain>
    </source>
</reference>
<feature type="domain" description="DNA replication regulator Sld3 C-terminal" evidence="2">
    <location>
        <begin position="261"/>
        <end position="801"/>
    </location>
</feature>
<keyword evidence="4" id="KW-1185">Reference proteome</keyword>
<evidence type="ECO:0000313" key="3">
    <source>
        <dbReference type="EMBL" id="TVY37433.1"/>
    </source>
</evidence>
<feature type="region of interest" description="Disordered" evidence="1">
    <location>
        <begin position="1"/>
        <end position="51"/>
    </location>
</feature>
<dbReference type="PANTHER" id="PTHR28067">
    <property type="entry name" value="DNA REPLICATION REGULATOR SLD3"/>
    <property type="match status" value="1"/>
</dbReference>
<dbReference type="GO" id="GO:0006270">
    <property type="term" value="P:DNA replication initiation"/>
    <property type="evidence" value="ECO:0007669"/>
    <property type="project" value="InterPro"/>
</dbReference>
<dbReference type="GO" id="GO:0031261">
    <property type="term" value="C:DNA replication preinitiation complex"/>
    <property type="evidence" value="ECO:0007669"/>
    <property type="project" value="TreeGrafter"/>
</dbReference>
<dbReference type="Pfam" id="PF08639">
    <property type="entry name" value="Sld3_STD"/>
    <property type="match status" value="1"/>
</dbReference>
<comment type="caution">
    <text evidence="3">The sequence shown here is derived from an EMBL/GenBank/DDBJ whole genome shotgun (WGS) entry which is preliminary data.</text>
</comment>